<dbReference type="InterPro" id="IPR045170">
    <property type="entry name" value="MTOX"/>
</dbReference>
<gene>
    <name evidence="7" type="primary">solA</name>
    <name evidence="7" type="ORF">ACFSJ0_33770</name>
</gene>
<evidence type="ECO:0000313" key="8">
    <source>
        <dbReference type="Proteomes" id="UP001597097"/>
    </source>
</evidence>
<keyword evidence="4 7" id="KW-0560">Oxidoreductase</keyword>
<keyword evidence="8" id="KW-1185">Reference proteome</keyword>
<organism evidence="7 8">
    <name type="scientific">Nonomuraea guangzhouensis</name>
    <dbReference type="NCBI Taxonomy" id="1291555"/>
    <lineage>
        <taxon>Bacteria</taxon>
        <taxon>Bacillati</taxon>
        <taxon>Actinomycetota</taxon>
        <taxon>Actinomycetes</taxon>
        <taxon>Streptosporangiales</taxon>
        <taxon>Streptosporangiaceae</taxon>
        <taxon>Nonomuraea</taxon>
    </lineage>
</organism>
<evidence type="ECO:0000256" key="2">
    <source>
        <dbReference type="ARBA" id="ARBA00022630"/>
    </source>
</evidence>
<dbReference type="GO" id="GO:0050131">
    <property type="term" value="F:N-methyl-L-amino-acid oxidase activity"/>
    <property type="evidence" value="ECO:0007669"/>
    <property type="project" value="UniProtKB-EC"/>
</dbReference>
<accession>A0ABW4GH59</accession>
<dbReference type="PANTHER" id="PTHR10961:SF7">
    <property type="entry name" value="FAD DEPENDENT OXIDOREDUCTASE DOMAIN-CONTAINING PROTEIN"/>
    <property type="match status" value="1"/>
</dbReference>
<evidence type="ECO:0000259" key="6">
    <source>
        <dbReference type="Pfam" id="PF01266"/>
    </source>
</evidence>
<feature type="domain" description="FAD dependent oxidoreductase" evidence="6">
    <location>
        <begin position="7"/>
        <end position="358"/>
    </location>
</feature>
<evidence type="ECO:0000256" key="4">
    <source>
        <dbReference type="ARBA" id="ARBA00023002"/>
    </source>
</evidence>
<comment type="cofactor">
    <cofactor evidence="1">
        <name>FAD</name>
        <dbReference type="ChEBI" id="CHEBI:57692"/>
    </cofactor>
</comment>
<feature type="compositionally biased region" description="Polar residues" evidence="5">
    <location>
        <begin position="46"/>
        <end position="58"/>
    </location>
</feature>
<feature type="region of interest" description="Disordered" evidence="5">
    <location>
        <begin position="42"/>
        <end position="61"/>
    </location>
</feature>
<dbReference type="EC" id="1.5.3.2" evidence="7"/>
<evidence type="ECO:0000256" key="5">
    <source>
        <dbReference type="SAM" id="MobiDB-lite"/>
    </source>
</evidence>
<evidence type="ECO:0000256" key="3">
    <source>
        <dbReference type="ARBA" id="ARBA00022827"/>
    </source>
</evidence>
<dbReference type="Proteomes" id="UP001597097">
    <property type="component" value="Unassembled WGS sequence"/>
</dbReference>
<keyword evidence="3" id="KW-0274">FAD</keyword>
<evidence type="ECO:0000313" key="7">
    <source>
        <dbReference type="EMBL" id="MFD1542061.1"/>
    </source>
</evidence>
<keyword evidence="2" id="KW-0285">Flavoprotein</keyword>
<name>A0ABW4GH59_9ACTN</name>
<dbReference type="InterPro" id="IPR006076">
    <property type="entry name" value="FAD-dep_OxRdtase"/>
</dbReference>
<evidence type="ECO:0000256" key="1">
    <source>
        <dbReference type="ARBA" id="ARBA00001974"/>
    </source>
</evidence>
<reference evidence="8" key="1">
    <citation type="journal article" date="2019" name="Int. J. Syst. Evol. Microbiol.">
        <title>The Global Catalogue of Microorganisms (GCM) 10K type strain sequencing project: providing services to taxonomists for standard genome sequencing and annotation.</title>
        <authorList>
            <consortium name="The Broad Institute Genomics Platform"/>
            <consortium name="The Broad Institute Genome Sequencing Center for Infectious Disease"/>
            <person name="Wu L."/>
            <person name="Ma J."/>
        </authorList>
    </citation>
    <scope>NUCLEOTIDE SEQUENCE [LARGE SCALE GENOMIC DNA]</scope>
    <source>
        <strain evidence="8">CGMCC 1.15399</strain>
    </source>
</reference>
<dbReference type="EMBL" id="JBHUCM010000031">
    <property type="protein sequence ID" value="MFD1542061.1"/>
    <property type="molecule type" value="Genomic_DNA"/>
</dbReference>
<proteinExistence type="predicted"/>
<sequence>MNGHDADVAVVGLGAIGAMAAWRLAERGHSVTGYERFGIGHDRGASSGQTRRFSVQSQREPRTTPLALEALGLWRALERATGHQLLHSVGGVILGPSDTPALLAAHKSALSAGLDHEWLDSAELSTRYPQHRVGPADAGITDPHAGFLRPELSVVSATRHARTLGATLYDHTRVLAIEPDDDGVVLRTEQGTRRYGHVVLAPGARARDLVPLAGATVLPRRVVQAWYVPADIDQYRPEVCGVFERVGDVNAYGFPTVDGATVKIGIYTAGHPIVYDTENPPLTVGPALLRRLRDTVAEFFPGLHPDPVTTTVGLEGYTTDGHPLLGPAPDSSRIILACGFSGSGFKFAPVFGDIIADLVIEGRTARDVDFLAPSRSLAPWPPDALTPA</sequence>
<protein>
    <submittedName>
        <fullName evidence="7">N-methyl-L-tryptophan oxidase</fullName>
        <ecNumber evidence="7">1.5.3.2</ecNumber>
    </submittedName>
</protein>
<dbReference type="NCBIfam" id="NF008425">
    <property type="entry name" value="PRK11259.1"/>
    <property type="match status" value="1"/>
</dbReference>
<dbReference type="Pfam" id="PF01266">
    <property type="entry name" value="DAO"/>
    <property type="match status" value="1"/>
</dbReference>
<dbReference type="RefSeq" id="WP_219538194.1">
    <property type="nucleotide sequence ID" value="NZ_JAHKRM010000045.1"/>
</dbReference>
<dbReference type="PANTHER" id="PTHR10961">
    <property type="entry name" value="PEROXISOMAL SARCOSINE OXIDASE"/>
    <property type="match status" value="1"/>
</dbReference>
<comment type="caution">
    <text evidence="7">The sequence shown here is derived from an EMBL/GenBank/DDBJ whole genome shotgun (WGS) entry which is preliminary data.</text>
</comment>